<evidence type="ECO:0000259" key="2">
    <source>
        <dbReference type="Pfam" id="PF26147"/>
    </source>
</evidence>
<accession>A0A4U0U491</accession>
<feature type="compositionally biased region" description="Low complexity" evidence="1">
    <location>
        <begin position="75"/>
        <end position="86"/>
    </location>
</feature>
<organism evidence="3 4">
    <name type="scientific">Salinomyces thailandicus</name>
    <dbReference type="NCBI Taxonomy" id="706561"/>
    <lineage>
        <taxon>Eukaryota</taxon>
        <taxon>Fungi</taxon>
        <taxon>Dikarya</taxon>
        <taxon>Ascomycota</taxon>
        <taxon>Pezizomycotina</taxon>
        <taxon>Dothideomycetes</taxon>
        <taxon>Dothideomycetidae</taxon>
        <taxon>Mycosphaerellales</taxon>
        <taxon>Teratosphaeriaceae</taxon>
        <taxon>Salinomyces</taxon>
    </lineage>
</organism>
<dbReference type="EMBL" id="NAJL01000015">
    <property type="protein sequence ID" value="TKA29256.1"/>
    <property type="molecule type" value="Genomic_DNA"/>
</dbReference>
<feature type="region of interest" description="Disordered" evidence="1">
    <location>
        <begin position="863"/>
        <end position="895"/>
    </location>
</feature>
<feature type="compositionally biased region" description="Polar residues" evidence="1">
    <location>
        <begin position="492"/>
        <end position="507"/>
    </location>
</feature>
<name>A0A4U0U491_9PEZI</name>
<feature type="compositionally biased region" description="Basic and acidic residues" evidence="1">
    <location>
        <begin position="292"/>
        <end position="302"/>
    </location>
</feature>
<dbReference type="PANTHER" id="PTHR47349:SF1">
    <property type="entry name" value="AER328WP"/>
    <property type="match status" value="1"/>
</dbReference>
<sequence>MSTRLRFKLKVPKSCTCTTLRLTNDAVALARGETDVALGILWTVMARKKSKPQITDPPDEQQQQRPEVNQSSPNTQQQDDGDQTPTKPRPLDSGRTTEANGQPSPRPGSWYNGGSWRSKASPVAKVARESISVAKGATSEASEESSRRPSQSVSKSVRGSRKSIPLVAEATRVHATSDASDKSRSGFPSEEKLKGVDGAQESKEVKGPPPAVVEAAPLPPAPQAVSENKDAESVRSADAAARPQTGSWFGWWSRPDGYGSDGEKLKEESNKRRKIETEEASSTPLPGSPLAKHADTKVDDASKGASTTRLTPLEATAQWEGLQPEMSTTTVSSRSWFGLWSTAQNQQAVAQAEAEDENQGSAQQQPTPDVTIPAAPAATAQAKPPHEPIKGDYKKHADERPKSSGWAFWSADRTEDQTLTPGGTQKEIGELAVADTPSQSHPEAAQFNEQRDQQQPQKPDVQRKGSLLRRKRGKDEKRTEAPVATSLAPTPADSTQPTPAVSQVPTPTDTPPRSDGEAPKPIQRGKRPQQRPNSILPSFKDTYPQAPRPGYLERLSTYLTQSLRITASPNAPQHVYRTHPSPFKVKKAIAIGVHGFFPAPLIQRVLGQPTGTSIRFSGYAAAAIKTWCQENQPEVKDVEIERVALEGEGYIADRVTTLWKLMLNWMSQLRQADFILIACHSQGVPVAFMLVAKLIQLGCLSPHVRLGLCAMAGINLGPFTEYKSRLFGGSALELFDFCESTSKVSKTYLESLDVCLRHGIRVTFIGSLDDQLVSLESSLYAPLSHPYVSRAVFIDGRVHAPNFLTHLVVFALKLRNLGISDHGLLRELSGPLAGSLVGGEGHSRVYDDPAVYRLATDFALESTDIHPPTTTPTNSPTAASSLLSQDREKERSVHAARRASLSGYPPNLANANSIRRGSLTASTQLPGIAPIIAHYEPPPSSAAANPFTLPWAVRGMLSEDAVKSDEGLWAEVRELVEEFEEWRPTSKVLKDVRWRLEGVRSML</sequence>
<evidence type="ECO:0000313" key="4">
    <source>
        <dbReference type="Proteomes" id="UP000308549"/>
    </source>
</evidence>
<protein>
    <recommendedName>
        <fullName evidence="2">YMC020W-like alpha/beta hydrolase domain-containing protein</fullName>
    </recommendedName>
</protein>
<proteinExistence type="predicted"/>
<feature type="compositionally biased region" description="Polar residues" evidence="1">
    <location>
        <begin position="325"/>
        <end position="335"/>
    </location>
</feature>
<feature type="compositionally biased region" description="Low complexity" evidence="1">
    <location>
        <begin position="148"/>
        <end position="157"/>
    </location>
</feature>
<comment type="caution">
    <text evidence="3">The sequence shown here is derived from an EMBL/GenBank/DDBJ whole genome shotgun (WGS) entry which is preliminary data.</text>
</comment>
<keyword evidence="4" id="KW-1185">Reference proteome</keyword>
<evidence type="ECO:0000256" key="1">
    <source>
        <dbReference type="SAM" id="MobiDB-lite"/>
    </source>
</evidence>
<feature type="region of interest" description="Disordered" evidence="1">
    <location>
        <begin position="49"/>
        <end position="547"/>
    </location>
</feature>
<dbReference type="Pfam" id="PF26147">
    <property type="entry name" value="AB_HYDROLASE_YMC0-YMC35"/>
    <property type="match status" value="1"/>
</dbReference>
<dbReference type="Proteomes" id="UP000308549">
    <property type="component" value="Unassembled WGS sequence"/>
</dbReference>
<feature type="compositionally biased region" description="Polar residues" evidence="1">
    <location>
        <begin position="94"/>
        <end position="103"/>
    </location>
</feature>
<dbReference type="AlphaFoldDB" id="A0A4U0U491"/>
<dbReference type="PANTHER" id="PTHR47349">
    <property type="entry name" value="CHROMOSOME 8, WHOLE GENOME SHOTGUN SEQUENCE"/>
    <property type="match status" value="1"/>
</dbReference>
<feature type="compositionally biased region" description="Low complexity" evidence="1">
    <location>
        <begin position="343"/>
        <end position="352"/>
    </location>
</feature>
<feature type="compositionally biased region" description="Low complexity" evidence="1">
    <location>
        <begin position="867"/>
        <end position="881"/>
    </location>
</feature>
<dbReference type="InterPro" id="IPR058934">
    <property type="entry name" value="YMC020W-like"/>
</dbReference>
<evidence type="ECO:0000313" key="3">
    <source>
        <dbReference type="EMBL" id="TKA29256.1"/>
    </source>
</evidence>
<reference evidence="3 4" key="1">
    <citation type="submission" date="2017-03" db="EMBL/GenBank/DDBJ databases">
        <title>Genomes of endolithic fungi from Antarctica.</title>
        <authorList>
            <person name="Coleine C."/>
            <person name="Masonjones S."/>
            <person name="Stajich J.E."/>
        </authorList>
    </citation>
    <scope>NUCLEOTIDE SEQUENCE [LARGE SCALE GENOMIC DNA]</scope>
    <source>
        <strain evidence="3 4">CCFEE 6315</strain>
    </source>
</reference>
<feature type="compositionally biased region" description="Pro residues" evidence="1">
    <location>
        <begin position="207"/>
        <end position="222"/>
    </location>
</feature>
<feature type="compositionally biased region" description="Polar residues" evidence="1">
    <location>
        <begin position="65"/>
        <end position="74"/>
    </location>
</feature>
<feature type="domain" description="YMC020W-like alpha/beta hydrolase" evidence="2">
    <location>
        <begin position="536"/>
        <end position="867"/>
    </location>
</feature>
<feature type="compositionally biased region" description="Basic and acidic residues" evidence="1">
    <location>
        <begin position="384"/>
        <end position="402"/>
    </location>
</feature>
<dbReference type="InterPro" id="IPR058933">
    <property type="entry name" value="YMC020W-like_ab_hydrolase"/>
</dbReference>
<dbReference type="OrthoDB" id="5598028at2759"/>
<gene>
    <name evidence="3" type="ORF">B0A50_03766</name>
</gene>
<feature type="compositionally biased region" description="Basic and acidic residues" evidence="1">
    <location>
        <begin position="261"/>
        <end position="270"/>
    </location>
</feature>
<feature type="compositionally biased region" description="Basic and acidic residues" evidence="1">
    <location>
        <begin position="179"/>
        <end position="206"/>
    </location>
</feature>
<feature type="compositionally biased region" description="Low complexity" evidence="1">
    <location>
        <begin position="366"/>
        <end position="383"/>
    </location>
</feature>